<dbReference type="GO" id="GO:0004674">
    <property type="term" value="F:protein serine/threonine kinase activity"/>
    <property type="evidence" value="ECO:0007669"/>
    <property type="project" value="UniProtKB-KW"/>
</dbReference>
<sequence length="566" mass="64290">MNPNLEVTNGNEAPTQPNLPPPWPADVTSAPPVSRSWEVSYHSEEDPPPPPIPQKNPNRRRVAQPLNVISSPEPLPASRSVPRSRELQEIQLTKSSPAPISLARAYLPAVAGYYPEYDHGEMIVGHSTPGPRSASSLVYSLPQSYKRDFKVRRKIGQGAFGVVAIVQVTRADAGGIAHGFRLSTGTDLTAKKIPADPQKDRTVYHREWSILDTLRGHRNILHAHCTQRPRPTSQFGHIFMEYCDLGDVRGLKNKYREDFKWRMRQRNLYPEVLPKEVQWLERIPGPLAYEIMTSIARGLAWMQYGIWDWPLDSAIDPNWTSIMHNDIKEDNILMVSRQPGDECPYPIFKIGDLGGATRLGAVAFIGNEATASPERLWGFLRVPSVPEDDTFSLGAMMYHLAHGVYPLAYDQLPSVHLILGDPDQKFGRAKCPEDCKDTKVCHYKGPRSTNDGEFFGCESCTQVKTLKWRKLQHPPPYAEWWHKLVIHCLELERRDRPHIIEVLEQLYHGRRGRREDNVGNPLILWDPFWLSQDALENLKSREDEVEGIWEAALSDFNRNSLILGPL</sequence>
<dbReference type="InterPro" id="IPR008271">
    <property type="entry name" value="Ser/Thr_kinase_AS"/>
</dbReference>
<dbReference type="PROSITE" id="PS00108">
    <property type="entry name" value="PROTEIN_KINASE_ST"/>
    <property type="match status" value="1"/>
</dbReference>
<keyword evidence="4" id="KW-0547">Nucleotide-binding</keyword>
<dbReference type="PROSITE" id="PS50011">
    <property type="entry name" value="PROTEIN_KINASE_DOM"/>
    <property type="match status" value="1"/>
</dbReference>
<dbReference type="InterPro" id="IPR011009">
    <property type="entry name" value="Kinase-like_dom_sf"/>
</dbReference>
<dbReference type="EC" id="2.7.11.1" evidence="1"/>
<reference evidence="11 12" key="1">
    <citation type="submission" date="2019-10" db="EMBL/GenBank/DDBJ databases">
        <authorList>
            <person name="Palmer J.M."/>
        </authorList>
    </citation>
    <scope>NUCLEOTIDE SEQUENCE [LARGE SCALE GENOMIC DNA]</scope>
    <source>
        <strain evidence="11 12">TWF506</strain>
    </source>
</reference>
<dbReference type="SUPFAM" id="SSF56112">
    <property type="entry name" value="Protein kinase-like (PK-like)"/>
    <property type="match status" value="1"/>
</dbReference>
<evidence type="ECO:0000259" key="10">
    <source>
        <dbReference type="PROSITE" id="PS50011"/>
    </source>
</evidence>
<dbReference type="Pfam" id="PF00069">
    <property type="entry name" value="Pkinase"/>
    <property type="match status" value="1"/>
</dbReference>
<dbReference type="EMBL" id="JAVHJM010000015">
    <property type="protein sequence ID" value="KAK6497131.1"/>
    <property type="molecule type" value="Genomic_DNA"/>
</dbReference>
<proteinExistence type="predicted"/>
<protein>
    <recommendedName>
        <fullName evidence="1">non-specific serine/threonine protein kinase</fullName>
        <ecNumber evidence="1">2.7.11.1</ecNumber>
    </recommendedName>
</protein>
<evidence type="ECO:0000313" key="12">
    <source>
        <dbReference type="Proteomes" id="UP001307849"/>
    </source>
</evidence>
<organism evidence="11 12">
    <name type="scientific">Arthrobotrys conoides</name>
    <dbReference type="NCBI Taxonomy" id="74498"/>
    <lineage>
        <taxon>Eukaryota</taxon>
        <taxon>Fungi</taxon>
        <taxon>Dikarya</taxon>
        <taxon>Ascomycota</taxon>
        <taxon>Pezizomycotina</taxon>
        <taxon>Orbiliomycetes</taxon>
        <taxon>Orbiliales</taxon>
        <taxon>Orbiliaceae</taxon>
        <taxon>Arthrobotrys</taxon>
    </lineage>
</organism>
<dbReference type="PANTHER" id="PTHR43671">
    <property type="entry name" value="SERINE/THREONINE-PROTEIN KINASE NEK"/>
    <property type="match status" value="1"/>
</dbReference>
<feature type="region of interest" description="Disordered" evidence="9">
    <location>
        <begin position="1"/>
        <end position="86"/>
    </location>
</feature>
<dbReference type="Gene3D" id="3.30.200.20">
    <property type="entry name" value="Phosphorylase Kinase, domain 1"/>
    <property type="match status" value="1"/>
</dbReference>
<feature type="compositionally biased region" description="Polar residues" evidence="9">
    <location>
        <begin position="1"/>
        <end position="16"/>
    </location>
</feature>
<accession>A0AAN8P3D0</accession>
<keyword evidence="6" id="KW-0067">ATP-binding</keyword>
<name>A0AAN8P3D0_9PEZI</name>
<comment type="catalytic activity">
    <reaction evidence="8">
        <text>L-seryl-[protein] + ATP = O-phospho-L-seryl-[protein] + ADP + H(+)</text>
        <dbReference type="Rhea" id="RHEA:17989"/>
        <dbReference type="Rhea" id="RHEA-COMP:9863"/>
        <dbReference type="Rhea" id="RHEA-COMP:11604"/>
        <dbReference type="ChEBI" id="CHEBI:15378"/>
        <dbReference type="ChEBI" id="CHEBI:29999"/>
        <dbReference type="ChEBI" id="CHEBI:30616"/>
        <dbReference type="ChEBI" id="CHEBI:83421"/>
        <dbReference type="ChEBI" id="CHEBI:456216"/>
        <dbReference type="EC" id="2.7.11.1"/>
    </reaction>
</comment>
<comment type="caution">
    <text evidence="11">The sequence shown here is derived from an EMBL/GenBank/DDBJ whole genome shotgun (WGS) entry which is preliminary data.</text>
</comment>
<evidence type="ECO:0000256" key="6">
    <source>
        <dbReference type="ARBA" id="ARBA00022840"/>
    </source>
</evidence>
<dbReference type="SMART" id="SM00220">
    <property type="entry name" value="S_TKc"/>
    <property type="match status" value="1"/>
</dbReference>
<evidence type="ECO:0000256" key="7">
    <source>
        <dbReference type="ARBA" id="ARBA00047899"/>
    </source>
</evidence>
<keyword evidence="5 11" id="KW-0418">Kinase</keyword>
<feature type="domain" description="Protein kinase" evidence="10">
    <location>
        <begin position="149"/>
        <end position="508"/>
    </location>
</feature>
<dbReference type="GO" id="GO:0005524">
    <property type="term" value="F:ATP binding"/>
    <property type="evidence" value="ECO:0007669"/>
    <property type="project" value="UniProtKB-KW"/>
</dbReference>
<evidence type="ECO:0000256" key="8">
    <source>
        <dbReference type="ARBA" id="ARBA00048679"/>
    </source>
</evidence>
<evidence type="ECO:0000256" key="9">
    <source>
        <dbReference type="SAM" id="MobiDB-lite"/>
    </source>
</evidence>
<dbReference type="InterPro" id="IPR000719">
    <property type="entry name" value="Prot_kinase_dom"/>
</dbReference>
<keyword evidence="12" id="KW-1185">Reference proteome</keyword>
<evidence type="ECO:0000313" key="11">
    <source>
        <dbReference type="EMBL" id="KAK6497131.1"/>
    </source>
</evidence>
<comment type="catalytic activity">
    <reaction evidence="7">
        <text>L-threonyl-[protein] + ATP = O-phospho-L-threonyl-[protein] + ADP + H(+)</text>
        <dbReference type="Rhea" id="RHEA:46608"/>
        <dbReference type="Rhea" id="RHEA-COMP:11060"/>
        <dbReference type="Rhea" id="RHEA-COMP:11605"/>
        <dbReference type="ChEBI" id="CHEBI:15378"/>
        <dbReference type="ChEBI" id="CHEBI:30013"/>
        <dbReference type="ChEBI" id="CHEBI:30616"/>
        <dbReference type="ChEBI" id="CHEBI:61977"/>
        <dbReference type="ChEBI" id="CHEBI:456216"/>
        <dbReference type="EC" id="2.7.11.1"/>
    </reaction>
</comment>
<evidence type="ECO:0000256" key="2">
    <source>
        <dbReference type="ARBA" id="ARBA00022527"/>
    </source>
</evidence>
<dbReference type="PANTHER" id="PTHR43671:SF98">
    <property type="entry name" value="SERINE_THREONINE-PROTEIN KINASE NEK11"/>
    <property type="match status" value="1"/>
</dbReference>
<keyword evidence="2" id="KW-0723">Serine/threonine-protein kinase</keyword>
<dbReference type="InterPro" id="IPR050660">
    <property type="entry name" value="NEK_Ser/Thr_kinase"/>
</dbReference>
<dbReference type="Proteomes" id="UP001307849">
    <property type="component" value="Unassembled WGS sequence"/>
</dbReference>
<dbReference type="AlphaFoldDB" id="A0AAN8P3D0"/>
<evidence type="ECO:0000256" key="4">
    <source>
        <dbReference type="ARBA" id="ARBA00022741"/>
    </source>
</evidence>
<evidence type="ECO:0000256" key="3">
    <source>
        <dbReference type="ARBA" id="ARBA00022679"/>
    </source>
</evidence>
<evidence type="ECO:0000256" key="5">
    <source>
        <dbReference type="ARBA" id="ARBA00022777"/>
    </source>
</evidence>
<gene>
    <name evidence="11" type="primary">STE7_1</name>
    <name evidence="11" type="ORF">TWF506_004606</name>
</gene>
<evidence type="ECO:0000256" key="1">
    <source>
        <dbReference type="ARBA" id="ARBA00012513"/>
    </source>
</evidence>
<keyword evidence="3" id="KW-0808">Transferase</keyword>
<dbReference type="Gene3D" id="1.10.510.10">
    <property type="entry name" value="Transferase(Phosphotransferase) domain 1"/>
    <property type="match status" value="1"/>
</dbReference>